<protein>
    <submittedName>
        <fullName evidence="4">4-hydroxybenzoate synthetase (Chorismate lyase)</fullName>
    </submittedName>
</protein>
<sequence>MLKYPISLDFSWGSFEQVADKAPENIHDRLLEQGSLTALLKSQSSSFRVKVINEQHLAPPAYICRLLGDVMETAICREVLLYCDDKPHVYAQSWISLEANQYGLKNLGESPLGDKLFQQSSWQRGDLEIGCVEDADAQLKLWQLFGVTDIPVFARRSVFTNHSAKVLVCEMFNSEIE</sequence>
<keyword evidence="2" id="KW-0831">Ubiquinone biosynthesis</keyword>
<dbReference type="PANTHER" id="PTHR38683">
    <property type="entry name" value="CHORISMATE PYRUVATE-LYASE"/>
    <property type="match status" value="1"/>
</dbReference>
<keyword evidence="3 4" id="KW-0456">Lyase</keyword>
<evidence type="ECO:0000313" key="5">
    <source>
        <dbReference type="Proteomes" id="UP000017820"/>
    </source>
</evidence>
<dbReference type="RefSeq" id="WP_023399519.1">
    <property type="nucleotide sequence ID" value="NZ_AUSV01000038.1"/>
</dbReference>
<dbReference type="PANTHER" id="PTHR38683:SF1">
    <property type="entry name" value="CHORISMATE PYRUVATE-LYASE"/>
    <property type="match status" value="1"/>
</dbReference>
<dbReference type="GO" id="GO:0006744">
    <property type="term" value="P:ubiquinone biosynthetic process"/>
    <property type="evidence" value="ECO:0007669"/>
    <property type="project" value="UniProtKB-KW"/>
</dbReference>
<reference evidence="4 5" key="1">
    <citation type="submission" date="2013-07" db="EMBL/GenBank/DDBJ databases">
        <title>Draft genome sequence of Pseudoalteromonas luteoviolacea 2ta16.</title>
        <authorList>
            <person name="Allen E.E."/>
            <person name="Azam F."/>
            <person name="Podell S."/>
        </authorList>
    </citation>
    <scope>NUCLEOTIDE SEQUENCE [LARGE SCALE GENOMIC DNA]</scope>
    <source>
        <strain evidence="4 5">2ta16</strain>
    </source>
</reference>
<dbReference type="SUPFAM" id="SSF64288">
    <property type="entry name" value="Chorismate lyase-like"/>
    <property type="match status" value="1"/>
</dbReference>
<dbReference type="EMBL" id="AUSV01000038">
    <property type="protein sequence ID" value="ESP93011.1"/>
    <property type="molecule type" value="Genomic_DNA"/>
</dbReference>
<gene>
    <name evidence="4" type="ORF">PL2TA16_03643</name>
</gene>
<dbReference type="Proteomes" id="UP000017820">
    <property type="component" value="Unassembled WGS sequence"/>
</dbReference>
<evidence type="ECO:0000256" key="1">
    <source>
        <dbReference type="ARBA" id="ARBA00022490"/>
    </source>
</evidence>
<evidence type="ECO:0000313" key="4">
    <source>
        <dbReference type="EMBL" id="ESP93011.1"/>
    </source>
</evidence>
<dbReference type="InterPro" id="IPR028978">
    <property type="entry name" value="Chorismate_lyase_/UTRA_dom_sf"/>
</dbReference>
<proteinExistence type="predicted"/>
<dbReference type="AlphaFoldDB" id="V4H6A6"/>
<dbReference type="Pfam" id="PF04345">
    <property type="entry name" value="Chor_lyase"/>
    <property type="match status" value="1"/>
</dbReference>
<keyword evidence="1" id="KW-0963">Cytoplasm</keyword>
<name>V4H6A6_PSEL2</name>
<comment type="caution">
    <text evidence="4">The sequence shown here is derived from an EMBL/GenBank/DDBJ whole genome shotgun (WGS) entry which is preliminary data.</text>
</comment>
<organism evidence="4 5">
    <name type="scientific">Pseudoalteromonas luteoviolacea (strain 2ta16)</name>
    <dbReference type="NCBI Taxonomy" id="1353533"/>
    <lineage>
        <taxon>Bacteria</taxon>
        <taxon>Pseudomonadati</taxon>
        <taxon>Pseudomonadota</taxon>
        <taxon>Gammaproteobacteria</taxon>
        <taxon>Alteromonadales</taxon>
        <taxon>Pseudoalteromonadaceae</taxon>
        <taxon>Pseudoalteromonas</taxon>
    </lineage>
</organism>
<dbReference type="Gene3D" id="3.40.1410.10">
    <property type="entry name" value="Chorismate lyase-like"/>
    <property type="match status" value="1"/>
</dbReference>
<accession>V4H6A6</accession>
<evidence type="ECO:0000256" key="3">
    <source>
        <dbReference type="ARBA" id="ARBA00023239"/>
    </source>
</evidence>
<dbReference type="GO" id="GO:0005829">
    <property type="term" value="C:cytosol"/>
    <property type="evidence" value="ECO:0007669"/>
    <property type="project" value="TreeGrafter"/>
</dbReference>
<evidence type="ECO:0000256" key="2">
    <source>
        <dbReference type="ARBA" id="ARBA00022688"/>
    </source>
</evidence>
<dbReference type="InterPro" id="IPR007440">
    <property type="entry name" value="Chorismate--pyruvate_lyase"/>
</dbReference>
<dbReference type="GO" id="GO:0008813">
    <property type="term" value="F:chorismate lyase activity"/>
    <property type="evidence" value="ECO:0007669"/>
    <property type="project" value="InterPro"/>
</dbReference>
<dbReference type="PATRIC" id="fig|1353533.3.peg.2617"/>